<keyword evidence="7" id="KW-1185">Reference proteome</keyword>
<dbReference type="Pfam" id="PF00196">
    <property type="entry name" value="GerE"/>
    <property type="match status" value="1"/>
</dbReference>
<dbReference type="GO" id="GO:0003677">
    <property type="term" value="F:DNA binding"/>
    <property type="evidence" value="ECO:0007669"/>
    <property type="project" value="UniProtKB-KW"/>
</dbReference>
<dbReference type="RefSeq" id="WP_169405069.1">
    <property type="nucleotide sequence ID" value="NZ_JAADJU010000013.1"/>
</dbReference>
<dbReference type="EMBL" id="JAADJU010000013">
    <property type="protein sequence ID" value="NMP29357.1"/>
    <property type="molecule type" value="Genomic_DNA"/>
</dbReference>
<dbReference type="PANTHER" id="PTHR44688:SF16">
    <property type="entry name" value="DNA-BINDING TRANSCRIPTIONAL ACTIVATOR DEVR_DOSR"/>
    <property type="match status" value="1"/>
</dbReference>
<dbReference type="PROSITE" id="PS00622">
    <property type="entry name" value="HTH_LUXR_1"/>
    <property type="match status" value="1"/>
</dbReference>
<dbReference type="InterPro" id="IPR016032">
    <property type="entry name" value="Sig_transdc_resp-reg_C-effctor"/>
</dbReference>
<dbReference type="CDD" id="cd06170">
    <property type="entry name" value="LuxR_C_like"/>
    <property type="match status" value="1"/>
</dbReference>
<dbReference type="InterPro" id="IPR000792">
    <property type="entry name" value="Tscrpt_reg_LuxR_C"/>
</dbReference>
<dbReference type="Proteomes" id="UP000585363">
    <property type="component" value="Unassembled WGS sequence"/>
</dbReference>
<dbReference type="PROSITE" id="PS50043">
    <property type="entry name" value="HTH_LUXR_2"/>
    <property type="match status" value="1"/>
</dbReference>
<evidence type="ECO:0000256" key="2">
    <source>
        <dbReference type="ARBA" id="ARBA00023125"/>
    </source>
</evidence>
<evidence type="ECO:0000256" key="3">
    <source>
        <dbReference type="ARBA" id="ARBA00023159"/>
    </source>
</evidence>
<dbReference type="SUPFAM" id="SSF75516">
    <property type="entry name" value="Pheromone-binding domain of LuxR-like quorum-sensing transcription factors"/>
    <property type="match status" value="1"/>
</dbReference>
<dbReference type="Pfam" id="PF03472">
    <property type="entry name" value="Autoind_bind"/>
    <property type="match status" value="1"/>
</dbReference>
<accession>A0A848MLS5</accession>
<dbReference type="Gene3D" id="3.30.450.80">
    <property type="entry name" value="Transcription factor LuxR-like, autoinducer-binding domain"/>
    <property type="match status" value="1"/>
</dbReference>
<evidence type="ECO:0000313" key="7">
    <source>
        <dbReference type="Proteomes" id="UP000585363"/>
    </source>
</evidence>
<sequence>MNEIFFSHIGKNEHIQEYLEKNLAKYRDINYAFMVMSKWDINDITIISDMPDYFSDIYLGNKYQSVDPILLNALNRVSPLAWDENMMINNQSKFEEVFLSVKPYYNIISGQTFVLHDQNNHLAVLSLYINKYLMADIYEDVTKHKDALQGLLINAHEMLLYLYREEKDNKSTINCKKLSSREAEILYWSSIGKTYSEIAFILGIKSPTVKFHMGNIVRKLGVSNAKHAIRHFLMEHRTVF</sequence>
<evidence type="ECO:0000259" key="5">
    <source>
        <dbReference type="PROSITE" id="PS50043"/>
    </source>
</evidence>
<dbReference type="GO" id="GO:0006355">
    <property type="term" value="P:regulation of DNA-templated transcription"/>
    <property type="evidence" value="ECO:0007669"/>
    <property type="project" value="InterPro"/>
</dbReference>
<gene>
    <name evidence="6" type="ORF">GW590_21125</name>
</gene>
<dbReference type="Gene3D" id="1.10.10.10">
    <property type="entry name" value="Winged helix-like DNA-binding domain superfamily/Winged helix DNA-binding domain"/>
    <property type="match status" value="1"/>
</dbReference>
<dbReference type="PANTHER" id="PTHR44688">
    <property type="entry name" value="DNA-BINDING TRANSCRIPTIONAL ACTIVATOR DEVR_DOSR"/>
    <property type="match status" value="1"/>
</dbReference>
<dbReference type="PRINTS" id="PR00038">
    <property type="entry name" value="HTHLUXR"/>
</dbReference>
<dbReference type="InterPro" id="IPR005143">
    <property type="entry name" value="TF_LuxR_autoind-bd_dom"/>
</dbReference>
<reference evidence="6 7" key="1">
    <citation type="submission" date="2020-01" db="EMBL/GenBank/DDBJ databases">
        <authorList>
            <person name="Lee S.D."/>
        </authorList>
    </citation>
    <scope>NUCLEOTIDE SEQUENCE [LARGE SCALE GENOMIC DNA]</scope>
    <source>
        <strain evidence="6 7">SAP-1</strain>
    </source>
</reference>
<organism evidence="6 7">
    <name type="scientific">Rouxiella aceris</name>
    <dbReference type="NCBI Taxonomy" id="2703884"/>
    <lineage>
        <taxon>Bacteria</taxon>
        <taxon>Pseudomonadati</taxon>
        <taxon>Pseudomonadota</taxon>
        <taxon>Gammaproteobacteria</taxon>
        <taxon>Enterobacterales</taxon>
        <taxon>Yersiniaceae</taxon>
        <taxon>Rouxiella</taxon>
    </lineage>
</organism>
<evidence type="ECO:0000313" key="6">
    <source>
        <dbReference type="EMBL" id="NMP29357.1"/>
    </source>
</evidence>
<evidence type="ECO:0000256" key="4">
    <source>
        <dbReference type="ARBA" id="ARBA00023163"/>
    </source>
</evidence>
<keyword evidence="2" id="KW-0238">DNA-binding</keyword>
<proteinExistence type="predicted"/>
<keyword evidence="1" id="KW-0805">Transcription regulation</keyword>
<feature type="domain" description="HTH luxR-type" evidence="5">
    <location>
        <begin position="171"/>
        <end position="236"/>
    </location>
</feature>
<name>A0A848MLS5_9GAMM</name>
<evidence type="ECO:0000256" key="1">
    <source>
        <dbReference type="ARBA" id="ARBA00023015"/>
    </source>
</evidence>
<reference evidence="6 7" key="2">
    <citation type="submission" date="2020-06" db="EMBL/GenBank/DDBJ databases">
        <title>Polyphasic characterization of a Rahnella strain isolated from tree sap.</title>
        <authorList>
            <person name="Kim I.S."/>
        </authorList>
    </citation>
    <scope>NUCLEOTIDE SEQUENCE [LARGE SCALE GENOMIC DNA]</scope>
    <source>
        <strain evidence="6 7">SAP-1</strain>
    </source>
</reference>
<dbReference type="SUPFAM" id="SSF46894">
    <property type="entry name" value="C-terminal effector domain of the bipartite response regulators"/>
    <property type="match status" value="1"/>
</dbReference>
<dbReference type="AlphaFoldDB" id="A0A848MLS5"/>
<dbReference type="SMART" id="SM00421">
    <property type="entry name" value="HTH_LUXR"/>
    <property type="match status" value="1"/>
</dbReference>
<keyword evidence="4" id="KW-0804">Transcription</keyword>
<protein>
    <submittedName>
        <fullName evidence="6">LuxR family transcriptional regulator</fullName>
    </submittedName>
</protein>
<comment type="caution">
    <text evidence="6">The sequence shown here is derived from an EMBL/GenBank/DDBJ whole genome shotgun (WGS) entry which is preliminary data.</text>
</comment>
<keyword evidence="3" id="KW-0010">Activator</keyword>
<dbReference type="InterPro" id="IPR036693">
    <property type="entry name" value="TF_LuxR_autoind-bd_dom_sf"/>
</dbReference>
<dbReference type="InterPro" id="IPR036388">
    <property type="entry name" value="WH-like_DNA-bd_sf"/>
</dbReference>